<dbReference type="STRING" id="1217705.F900_01815"/>
<dbReference type="AlphaFoldDB" id="N9LYQ3"/>
<dbReference type="SMART" id="SM00710">
    <property type="entry name" value="PbH1"/>
    <property type="match status" value="5"/>
</dbReference>
<evidence type="ECO:0000313" key="1">
    <source>
        <dbReference type="EMBL" id="ENX01448.1"/>
    </source>
</evidence>
<dbReference type="InterPro" id="IPR006626">
    <property type="entry name" value="PbH1"/>
</dbReference>
<dbReference type="EMBL" id="APRP01000017">
    <property type="protein sequence ID" value="ENX01448.1"/>
    <property type="molecule type" value="Genomic_DNA"/>
</dbReference>
<dbReference type="Proteomes" id="UP000013248">
    <property type="component" value="Unassembled WGS sequence"/>
</dbReference>
<dbReference type="HOGENOM" id="CLU_284237_0_0_6"/>
<proteinExistence type="predicted"/>
<protein>
    <recommendedName>
        <fullName evidence="3">Right handed beta helix domain-containing protein</fullName>
    </recommendedName>
</protein>
<comment type="caution">
    <text evidence="1">The sequence shown here is derived from an EMBL/GenBank/DDBJ whole genome shotgun (WGS) entry which is preliminary data.</text>
</comment>
<dbReference type="PATRIC" id="fig|1217705.3.peg.1767"/>
<reference evidence="1 2" key="1">
    <citation type="submission" date="2013-02" db="EMBL/GenBank/DDBJ databases">
        <title>The Genome Sequence of Acinetobacter sp. ANC 3862.</title>
        <authorList>
            <consortium name="The Broad Institute Genome Sequencing Platform"/>
            <consortium name="The Broad Institute Genome Sequencing Center for Infectious Disease"/>
            <person name="Cerqueira G."/>
            <person name="Feldgarden M."/>
            <person name="Courvalin P."/>
            <person name="Perichon B."/>
            <person name="Grillot-Courvalin C."/>
            <person name="Clermont D."/>
            <person name="Rocha E."/>
            <person name="Yoon E.-J."/>
            <person name="Nemec A."/>
            <person name="Walker B."/>
            <person name="Young S.K."/>
            <person name="Zeng Q."/>
            <person name="Gargeya S."/>
            <person name="Fitzgerald M."/>
            <person name="Haas B."/>
            <person name="Abouelleil A."/>
            <person name="Alvarado L."/>
            <person name="Arachchi H.M."/>
            <person name="Berlin A.M."/>
            <person name="Chapman S.B."/>
            <person name="Dewar J."/>
            <person name="Goldberg J."/>
            <person name="Griggs A."/>
            <person name="Gujja S."/>
            <person name="Hansen M."/>
            <person name="Howarth C."/>
            <person name="Imamovic A."/>
            <person name="Larimer J."/>
            <person name="McCowan C."/>
            <person name="Murphy C."/>
            <person name="Neiman D."/>
            <person name="Pearson M."/>
            <person name="Priest M."/>
            <person name="Roberts A."/>
            <person name="Saif S."/>
            <person name="Shea T."/>
            <person name="Sisk P."/>
            <person name="Sykes S."/>
            <person name="Wortman J."/>
            <person name="Nusbaum C."/>
            <person name="Birren B."/>
        </authorList>
    </citation>
    <scope>NUCLEOTIDE SEQUENCE [LARGE SCALE GENOMIC DNA]</scope>
    <source>
        <strain evidence="1 2">ANC 3862</strain>
    </source>
</reference>
<evidence type="ECO:0000313" key="2">
    <source>
        <dbReference type="Proteomes" id="UP000013248"/>
    </source>
</evidence>
<dbReference type="eggNOG" id="ENOG5031RCA">
    <property type="taxonomic scope" value="Bacteria"/>
</dbReference>
<accession>N9LYQ3</accession>
<dbReference type="RefSeq" id="WP_005216842.1">
    <property type="nucleotide sequence ID" value="NZ_KB850089.1"/>
</dbReference>
<evidence type="ECO:0008006" key="3">
    <source>
        <dbReference type="Google" id="ProtNLM"/>
    </source>
</evidence>
<sequence length="1093" mass="119255">MTIPAFDRQSQLYVGNGENTRFDFSFRVFKQENTDGVLVRVKQGNEWVSVDPNDFELFLNVDNEGGHIDFKNPPDSATFFYIAGDTANDQLLDITNYDNFYPNALEHALDKITAILIERNNSLTLEIQSRILADLNYEELSQTRDLELKNYIDSLIASINGDSLIGVQFETVLDDIASLENILKWNGRTVFVKSYHDQKQLGGGHYIYDPTQSAINNGGTILNGWVLKPENDTITPYHFGWSGTNLAQDMDAFQKCFDAVKNGQTIRFWHTAHLEKQINKHTDIYGTEGRSLGRLTLNGGQPCLILRNKVDVTINLASAEIYTETASQGMLDLVKCVRCKVVKGALVGGNYIRETKEYKFPPIDGTTGHAEKGALNTGFNTTVLSPDIGGISNNMVVTQNETSGGYGGAFPQFDGTTASTWGTWRGGQLGNHSDGIRVIGGYGNEILGTEIYGFNGSAIRLGLLRSLDGLTNYPRISTSESREVAPKGTKIKGTYLHNCYIGGCHSDRSIDTFFDDYNIVEDMGHPNASIAHTNVDPGYGFSTSRSMPNFKLNVKGNTFTRCFRKGIDCHQGSQLRLSDNTITGTMFHGVGIAIDDDFADTFYQPYFEHVGYIKDNQIESHEVGIFYANGQFGRGRRETAKQRWEQLHVNITGNTIKSTNPFFYNFAHSPFYIAHNTFFFAAPYAYQKPVTGNKFAVGIGSYAGRGYTAGDIISHNKFFNSKDGNFAYMLYIENGSNQTKATKITENHFDVTPWSQKNGADSMYLHNDVVYRSGSASSPIVYSGNLIPQDAVIEANTVWNDFNHDLIVANAGGGTGFVGYPIISGDGRITGIQVLSGGTGYSVSTTMTVRAKSRGTGATLTVSVTDGVITSVNVVTGGRFYRSSYNLSVPRGLVSYDMMNVSGASCHDKGIGSNSDTGCILSVVKTDLTAPDTPFLIESSIRYMQTKILNQYAIHSGGINGGSMNFWLKVPSQAAGTKCILSMTGSVDMSNNAATSTIEAVITGSGYTLVSGLALYVDGVAYAGEVLSFTTPYHVAFSSPSLIASSIIFGAYATLTSGFIDAKFAYIEIHRAGTYTANGISDLFSTNKALFGK</sequence>
<organism evidence="1 2">
    <name type="scientific">Acinetobacter modestus</name>
    <dbReference type="NCBI Taxonomy" id="1776740"/>
    <lineage>
        <taxon>Bacteria</taxon>
        <taxon>Pseudomonadati</taxon>
        <taxon>Pseudomonadota</taxon>
        <taxon>Gammaproteobacteria</taxon>
        <taxon>Moraxellales</taxon>
        <taxon>Moraxellaceae</taxon>
        <taxon>Acinetobacter</taxon>
    </lineage>
</organism>
<name>N9LYQ3_9GAMM</name>
<gene>
    <name evidence="1" type="ORF">F900_01815</name>
</gene>